<keyword evidence="6 8" id="KW-0472">Membrane</keyword>
<dbReference type="RefSeq" id="WP_332921539.1">
    <property type="nucleotide sequence ID" value="NZ_AP025293.1"/>
</dbReference>
<dbReference type="InterPro" id="IPR036942">
    <property type="entry name" value="Beta-barrel_TonB_sf"/>
</dbReference>
<evidence type="ECO:0000256" key="9">
    <source>
        <dbReference type="RuleBase" id="RU003357"/>
    </source>
</evidence>
<dbReference type="Pfam" id="PF00593">
    <property type="entry name" value="TonB_dep_Rec_b-barrel"/>
    <property type="match status" value="1"/>
</dbReference>
<dbReference type="InterPro" id="IPR008969">
    <property type="entry name" value="CarboxyPept-like_regulatory"/>
</dbReference>
<evidence type="ECO:0000256" key="10">
    <source>
        <dbReference type="SAM" id="SignalP"/>
    </source>
</evidence>
<evidence type="ECO:0000313" key="14">
    <source>
        <dbReference type="Proteomes" id="UP001354989"/>
    </source>
</evidence>
<dbReference type="Pfam" id="PF07715">
    <property type="entry name" value="Plug"/>
    <property type="match status" value="1"/>
</dbReference>
<gene>
    <name evidence="13" type="ORF">PEPS_28020</name>
</gene>
<dbReference type="Proteomes" id="UP001354989">
    <property type="component" value="Plasmid pPP1"/>
</dbReference>
<keyword evidence="4 8" id="KW-0812">Transmembrane</keyword>
<evidence type="ECO:0000313" key="13">
    <source>
        <dbReference type="EMBL" id="BDD00522.1"/>
    </source>
</evidence>
<evidence type="ECO:0000256" key="5">
    <source>
        <dbReference type="ARBA" id="ARBA00023077"/>
    </source>
</evidence>
<dbReference type="PANTHER" id="PTHR47234:SF3">
    <property type="entry name" value="SECRETIN_TONB SHORT N-TERMINAL DOMAIN-CONTAINING PROTEIN"/>
    <property type="match status" value="1"/>
</dbReference>
<geneLocation type="plasmid" evidence="13 14">
    <name>pPP1</name>
</geneLocation>
<feature type="domain" description="TonB-dependent receptor-like beta-barrel" evidence="11">
    <location>
        <begin position="367"/>
        <end position="821"/>
    </location>
</feature>
<feature type="signal peptide" evidence="10">
    <location>
        <begin position="1"/>
        <end position="26"/>
    </location>
</feature>
<keyword evidence="13" id="KW-0614">Plasmid</keyword>
<evidence type="ECO:0000256" key="6">
    <source>
        <dbReference type="ARBA" id="ARBA00023136"/>
    </source>
</evidence>
<accession>A0ABN6LGR5</accession>
<evidence type="ECO:0000256" key="1">
    <source>
        <dbReference type="ARBA" id="ARBA00004571"/>
    </source>
</evidence>
<evidence type="ECO:0000259" key="12">
    <source>
        <dbReference type="Pfam" id="PF07715"/>
    </source>
</evidence>
<sequence length="867" mass="94372">MIQILKLKRAMVLTLLLCFFASLSFAQRLVKGKVSTAADGTELPGVTVLIKGTTTGVSTDLNGDFQISIEDDAAMLVFRFVGYLTKEVPVSSKSYFNISLEADNRQLEEVVVVGSRFNPRSVISSPVPIDNIAIDELADAGHIEIDQMITYKVPSFNSTQQTVSDATAHMNPADLRGLGPSRTLVLINGKRKNASSLVYINDTPGKGEVGVDLKSIPTSAIERIEVLRDGAAATYGSDAIAGVINIILKRNVNEGSVTMNSGVTTEGDGFQYGVDANYGFGIGERGFMNVSVGYADQRHTNRAGSPGKDELFDVGADNPWIQANPSLGMVVGQPDMIKGDAYFNMMIPFAGGGEVYANGGVTNRRGKSFALYRTPYWIADSPHGPEGFLPTFENDINDNNLTVGVRGKKGDWNIDMSSTFGSNSMDYTIGDTYNTDLGEASPTSFYAGGYDFSQLVNNLDISRDFGMLRLGLGGEFRMENFGVRAGEEASYFGSGAQSFPGLQPSNELNKKRYNVGLYVDGELDLTKAWLLGATARVENYSDFGSNLSWKLNTRYALLDGKLNIRGAISTGFRAPSLHQIYLSNIQTLVSGGTISNQGTFNNQSPAVRAIGVPELKEELSFNYSFGMSSRLTDQLTLTADYYNISVDNRVVFSGEVNGGDDPNSKINQILAAYDITSMKFFTNAVNTQTQGVDIIASYNNLAIGRGNLNLNLAANFNETKIVGELGTPQALKDAGNDDWFNRKEQGRLTSARPQSKIVVGTSYKIGIWGFTLNNTRFGKVSWQHATDPEKDQTFSAKWVTDLNISAQISDNFSMAVGANNLFNVYPDEIDTKGDPVTDLGGRFKYPWEVNQFGFMGTYVYTKLNIRL</sequence>
<dbReference type="InterPro" id="IPR012910">
    <property type="entry name" value="Plug_dom"/>
</dbReference>
<comment type="similarity">
    <text evidence="8 9">Belongs to the TonB-dependent receptor family.</text>
</comment>
<keyword evidence="14" id="KW-1185">Reference proteome</keyword>
<dbReference type="SUPFAM" id="SSF49464">
    <property type="entry name" value="Carboxypeptidase regulatory domain-like"/>
    <property type="match status" value="1"/>
</dbReference>
<keyword evidence="10" id="KW-0732">Signal</keyword>
<keyword evidence="7 8" id="KW-0998">Cell outer membrane</keyword>
<dbReference type="Pfam" id="PF13715">
    <property type="entry name" value="CarbopepD_reg_2"/>
    <property type="match status" value="1"/>
</dbReference>
<dbReference type="InterPro" id="IPR039426">
    <property type="entry name" value="TonB-dep_rcpt-like"/>
</dbReference>
<name>A0ABN6LGR5_9BACT</name>
<keyword evidence="13" id="KW-0675">Receptor</keyword>
<evidence type="ECO:0000256" key="2">
    <source>
        <dbReference type="ARBA" id="ARBA00022448"/>
    </source>
</evidence>
<evidence type="ECO:0000259" key="11">
    <source>
        <dbReference type="Pfam" id="PF00593"/>
    </source>
</evidence>
<organism evidence="13 14">
    <name type="scientific">Persicobacter psychrovividus</name>
    <dbReference type="NCBI Taxonomy" id="387638"/>
    <lineage>
        <taxon>Bacteria</taxon>
        <taxon>Pseudomonadati</taxon>
        <taxon>Bacteroidota</taxon>
        <taxon>Cytophagia</taxon>
        <taxon>Cytophagales</taxon>
        <taxon>Persicobacteraceae</taxon>
        <taxon>Persicobacter</taxon>
    </lineage>
</organism>
<feature type="chain" id="PRO_5046215524" evidence="10">
    <location>
        <begin position="27"/>
        <end position="867"/>
    </location>
</feature>
<dbReference type="Gene3D" id="2.60.40.1120">
    <property type="entry name" value="Carboxypeptidase-like, regulatory domain"/>
    <property type="match status" value="1"/>
</dbReference>
<keyword evidence="5 9" id="KW-0798">TonB box</keyword>
<evidence type="ECO:0000256" key="7">
    <source>
        <dbReference type="ARBA" id="ARBA00023237"/>
    </source>
</evidence>
<protein>
    <submittedName>
        <fullName evidence="13">TonB-dependent receptor</fullName>
    </submittedName>
</protein>
<evidence type="ECO:0000256" key="8">
    <source>
        <dbReference type="PROSITE-ProRule" id="PRU01360"/>
    </source>
</evidence>
<dbReference type="Gene3D" id="2.40.170.20">
    <property type="entry name" value="TonB-dependent receptor, beta-barrel domain"/>
    <property type="match status" value="1"/>
</dbReference>
<evidence type="ECO:0000256" key="4">
    <source>
        <dbReference type="ARBA" id="ARBA00022692"/>
    </source>
</evidence>
<proteinExistence type="inferred from homology"/>
<dbReference type="Gene3D" id="2.170.130.10">
    <property type="entry name" value="TonB-dependent receptor, plug domain"/>
    <property type="match status" value="1"/>
</dbReference>
<dbReference type="InterPro" id="IPR000531">
    <property type="entry name" value="Beta-barrel_TonB"/>
</dbReference>
<feature type="domain" description="TonB-dependent receptor plug" evidence="12">
    <location>
        <begin position="123"/>
        <end position="243"/>
    </location>
</feature>
<dbReference type="EMBL" id="AP025293">
    <property type="protein sequence ID" value="BDD00522.1"/>
    <property type="molecule type" value="Genomic_DNA"/>
</dbReference>
<dbReference type="PROSITE" id="PS52016">
    <property type="entry name" value="TONB_DEPENDENT_REC_3"/>
    <property type="match status" value="1"/>
</dbReference>
<keyword evidence="2 8" id="KW-0813">Transport</keyword>
<comment type="subcellular location">
    <subcellularLocation>
        <location evidence="1 8">Cell outer membrane</location>
        <topology evidence="1 8">Multi-pass membrane protein</topology>
    </subcellularLocation>
</comment>
<reference evidence="13 14" key="1">
    <citation type="submission" date="2021-12" db="EMBL/GenBank/DDBJ databases">
        <title>Genome sequencing of bacteria with rrn-lacking chromosome and rrn-plasmid.</title>
        <authorList>
            <person name="Anda M."/>
            <person name="Iwasaki W."/>
        </authorList>
    </citation>
    <scope>NUCLEOTIDE SEQUENCE [LARGE SCALE GENOMIC DNA]</scope>
    <source>
        <strain evidence="13 14">NBRC 101262</strain>
        <plasmid evidence="13 14">pPP1</plasmid>
    </source>
</reference>
<dbReference type="PANTHER" id="PTHR47234">
    <property type="match status" value="1"/>
</dbReference>
<dbReference type="InterPro" id="IPR037066">
    <property type="entry name" value="Plug_dom_sf"/>
</dbReference>
<dbReference type="SUPFAM" id="SSF56935">
    <property type="entry name" value="Porins"/>
    <property type="match status" value="1"/>
</dbReference>
<evidence type="ECO:0000256" key="3">
    <source>
        <dbReference type="ARBA" id="ARBA00022452"/>
    </source>
</evidence>
<keyword evidence="3 8" id="KW-1134">Transmembrane beta strand</keyword>